<dbReference type="PANTHER" id="PTHR45911">
    <property type="entry name" value="C2 DOMAIN-CONTAINING PROTEIN"/>
    <property type="match status" value="1"/>
</dbReference>
<evidence type="ECO:0000256" key="3">
    <source>
        <dbReference type="SAM" id="MobiDB-lite"/>
    </source>
</evidence>
<dbReference type="Gene3D" id="2.60.40.150">
    <property type="entry name" value="C2 domain"/>
    <property type="match status" value="2"/>
</dbReference>
<feature type="domain" description="C2" evidence="4">
    <location>
        <begin position="1"/>
        <end position="116"/>
    </location>
</feature>
<evidence type="ECO:0000313" key="6">
    <source>
        <dbReference type="Proteomes" id="UP000243217"/>
    </source>
</evidence>
<accession>A0A1V9ZC38</accession>
<comment type="caution">
    <text evidence="5">The sequence shown here is derived from an EMBL/GenBank/DDBJ whole genome shotgun (WGS) entry which is preliminary data.</text>
</comment>
<dbReference type="PROSITE" id="PS50004">
    <property type="entry name" value="C2"/>
    <property type="match status" value="2"/>
</dbReference>
<dbReference type="STRING" id="74557.A0A1V9ZC38"/>
<evidence type="ECO:0000259" key="4">
    <source>
        <dbReference type="PROSITE" id="PS50004"/>
    </source>
</evidence>
<protein>
    <submittedName>
        <fullName evidence="5">C2 domain-containing protein</fullName>
    </submittedName>
</protein>
<reference evidence="5 6" key="1">
    <citation type="journal article" date="2014" name="Genome Biol. Evol.">
        <title>The secreted proteins of Achlya hypogyna and Thraustotheca clavata identify the ancestral oomycete secretome and reveal gene acquisitions by horizontal gene transfer.</title>
        <authorList>
            <person name="Misner I."/>
            <person name="Blouin N."/>
            <person name="Leonard G."/>
            <person name="Richards T.A."/>
            <person name="Lane C.E."/>
        </authorList>
    </citation>
    <scope>NUCLEOTIDE SEQUENCE [LARGE SCALE GENOMIC DNA]</scope>
    <source>
        <strain evidence="5 6">ATCC 34112</strain>
    </source>
</reference>
<keyword evidence="1" id="KW-0479">Metal-binding</keyword>
<name>A0A1V9ZC38_9STRA</name>
<organism evidence="5 6">
    <name type="scientific">Thraustotheca clavata</name>
    <dbReference type="NCBI Taxonomy" id="74557"/>
    <lineage>
        <taxon>Eukaryota</taxon>
        <taxon>Sar</taxon>
        <taxon>Stramenopiles</taxon>
        <taxon>Oomycota</taxon>
        <taxon>Saprolegniomycetes</taxon>
        <taxon>Saprolegniales</taxon>
        <taxon>Achlyaceae</taxon>
        <taxon>Thraustotheca</taxon>
    </lineage>
</organism>
<proteinExistence type="predicted"/>
<evidence type="ECO:0000313" key="5">
    <source>
        <dbReference type="EMBL" id="OQR95487.1"/>
    </source>
</evidence>
<dbReference type="SUPFAM" id="SSF49562">
    <property type="entry name" value="C2 domain (Calcium/lipid-binding domain, CaLB)"/>
    <property type="match status" value="2"/>
</dbReference>
<feature type="domain" description="C2" evidence="4">
    <location>
        <begin position="134"/>
        <end position="265"/>
    </location>
</feature>
<dbReference type="Pfam" id="PF00168">
    <property type="entry name" value="C2"/>
    <property type="match status" value="2"/>
</dbReference>
<gene>
    <name evidence="5" type="ORF">THRCLA_07821</name>
</gene>
<evidence type="ECO:0000256" key="2">
    <source>
        <dbReference type="ARBA" id="ARBA00022837"/>
    </source>
</evidence>
<dbReference type="OrthoDB" id="270970at2759"/>
<evidence type="ECO:0000256" key="1">
    <source>
        <dbReference type="ARBA" id="ARBA00022723"/>
    </source>
</evidence>
<dbReference type="InterPro" id="IPR000008">
    <property type="entry name" value="C2_dom"/>
</dbReference>
<dbReference type="SMART" id="SM00239">
    <property type="entry name" value="C2"/>
    <property type="match status" value="2"/>
</dbReference>
<feature type="compositionally biased region" description="Low complexity" evidence="3">
    <location>
        <begin position="341"/>
        <end position="351"/>
    </location>
</feature>
<dbReference type="CDD" id="cd00030">
    <property type="entry name" value="C2"/>
    <property type="match status" value="2"/>
</dbReference>
<dbReference type="Proteomes" id="UP000243217">
    <property type="component" value="Unassembled WGS sequence"/>
</dbReference>
<dbReference type="GO" id="GO:0046872">
    <property type="term" value="F:metal ion binding"/>
    <property type="evidence" value="ECO:0007669"/>
    <property type="project" value="UniProtKB-KW"/>
</dbReference>
<keyword evidence="6" id="KW-1185">Reference proteome</keyword>
<feature type="region of interest" description="Disordered" evidence="3">
    <location>
        <begin position="327"/>
        <end position="362"/>
    </location>
</feature>
<dbReference type="EMBL" id="JNBS01002100">
    <property type="protein sequence ID" value="OQR95487.1"/>
    <property type="molecule type" value="Genomic_DNA"/>
</dbReference>
<feature type="region of interest" description="Disordered" evidence="3">
    <location>
        <begin position="480"/>
        <end position="510"/>
    </location>
</feature>
<keyword evidence="2" id="KW-0106">Calcium</keyword>
<dbReference type="AlphaFoldDB" id="A0A1V9ZC38"/>
<sequence length="510" mass="58125">MATAPYRPCTLRVTVHKATDLAGADFALLRKATSDPYVLVSIDRQRYKTPVIQRELNPVWEGCVFDFNLTQGDLFTKVLDIQVYDEDDLSADDIIGTLAVPLAQFAKQIDGHEGTAGMRAYNLNVPIEFERQKVNSQLYLSIQVIPGDHAVDDTFIPRLLHVELHQANDLPAADFSLIGRKRSDPYVIFTIDSQRHKSPIIYKTVNPVWENCSYEFHLSLGDMFTKVLDIQVYDDDNLGNDDLIGTLALPLAQFEQQNEAKRRSFSLNVPDEYRKQRVNSQLVMTISVDKPEPVQSEPEKEELIQKMQMEIAQLQASSRSLVSKLERQMSLPPHSSPKMTAAAPAPLLSPSRQISLEESDSDKTRRALVNELHGLLSLPKIEKFHKFKPATQDAYAMKLEDEIESLRQELAQQQATHTLAHQMKEADNDEVLRLKEEIELHKATLAATQKVMEEQLIKEQMAKHEIEQLKIFTRSMPVDDHYEHPRPIMSPRSKSTSNMKVEEEDSSMWL</sequence>
<dbReference type="InterPro" id="IPR035892">
    <property type="entry name" value="C2_domain_sf"/>
</dbReference>